<dbReference type="PANTHER" id="PTHR30055:SF174">
    <property type="entry name" value="TRANSCRIPTIONAL REGULATORY PROTEIN (PROBABLY TETR-FAMILY)-RELATED"/>
    <property type="match status" value="1"/>
</dbReference>
<accession>A0ABU4HXU2</accession>
<dbReference type="RefSeq" id="WP_318600517.1">
    <property type="nucleotide sequence ID" value="NZ_JAWSTH010000116.1"/>
</dbReference>
<dbReference type="SUPFAM" id="SSF46689">
    <property type="entry name" value="Homeodomain-like"/>
    <property type="match status" value="1"/>
</dbReference>
<dbReference type="Proteomes" id="UP001284601">
    <property type="component" value="Unassembled WGS sequence"/>
</dbReference>
<organism evidence="6 7">
    <name type="scientific">Conexibacter stalactiti</name>
    <dbReference type="NCBI Taxonomy" id="1940611"/>
    <lineage>
        <taxon>Bacteria</taxon>
        <taxon>Bacillati</taxon>
        <taxon>Actinomycetota</taxon>
        <taxon>Thermoleophilia</taxon>
        <taxon>Solirubrobacterales</taxon>
        <taxon>Conexibacteraceae</taxon>
        <taxon>Conexibacter</taxon>
    </lineage>
</organism>
<dbReference type="InterPro" id="IPR001387">
    <property type="entry name" value="Cro/C1-type_HTH"/>
</dbReference>
<proteinExistence type="predicted"/>
<dbReference type="Pfam" id="PF00440">
    <property type="entry name" value="TetR_N"/>
    <property type="match status" value="1"/>
</dbReference>
<keyword evidence="3" id="KW-0804">Transcription</keyword>
<gene>
    <name evidence="6" type="ORF">R7226_27075</name>
</gene>
<name>A0ABU4HXU2_9ACTN</name>
<keyword evidence="1" id="KW-0805">Transcription regulation</keyword>
<reference evidence="6 7" key="2">
    <citation type="submission" date="2023-10" db="EMBL/GenBank/DDBJ databases">
        <authorList>
            <person name="Han X.F."/>
        </authorList>
    </citation>
    <scope>NUCLEOTIDE SEQUENCE [LARGE SCALE GENOMIC DNA]</scope>
    <source>
        <strain evidence="6 7">KCTC 39840</strain>
    </source>
</reference>
<evidence type="ECO:0000256" key="2">
    <source>
        <dbReference type="ARBA" id="ARBA00023125"/>
    </source>
</evidence>
<dbReference type="PRINTS" id="PR00455">
    <property type="entry name" value="HTHTETR"/>
</dbReference>
<reference evidence="7" key="1">
    <citation type="submission" date="2023-07" db="EMBL/GenBank/DDBJ databases">
        <title>Conexibacter stalactiti sp. nov., isolated from stalactites in a lava cave and emended description of the genus Conexibacter.</title>
        <authorList>
            <person name="Lee S.D."/>
        </authorList>
    </citation>
    <scope>NUCLEOTIDE SEQUENCE [LARGE SCALE GENOMIC DNA]</scope>
    <source>
        <strain evidence="7">KCTC 39840</strain>
    </source>
</reference>
<dbReference type="InterPro" id="IPR054129">
    <property type="entry name" value="DesT_TetR_C"/>
</dbReference>
<evidence type="ECO:0000313" key="6">
    <source>
        <dbReference type="EMBL" id="MDW5598048.1"/>
    </source>
</evidence>
<feature type="domain" description="HTH tetR-type" evidence="5">
    <location>
        <begin position="14"/>
        <end position="74"/>
    </location>
</feature>
<sequence length="233" mass="24774">MERTSGPRTRLDVDVRREQLLDAGVALFAKRSWEEVSIDEIAAACGVSRGLLYHYFRGKREFYVASVERAVQRLHESIEPDLALPPTLQLLTGLRRHFAGIEQHADAHVLLLGVSASDEEVAAIVARDRDAFAERVLAGMPGASTDSPLARAAARAWIGAVDAATREFIARDEVTAEQLVAVLAEALVAAMLAAARLDPSIEVPAGIVAIAGGGIVDTIVAAWPDGPPDEPAG</sequence>
<dbReference type="PROSITE" id="PS50977">
    <property type="entry name" value="HTH_TETR_2"/>
    <property type="match status" value="1"/>
</dbReference>
<evidence type="ECO:0000256" key="1">
    <source>
        <dbReference type="ARBA" id="ARBA00023015"/>
    </source>
</evidence>
<dbReference type="InterPro" id="IPR009057">
    <property type="entry name" value="Homeodomain-like_sf"/>
</dbReference>
<evidence type="ECO:0000313" key="7">
    <source>
        <dbReference type="Proteomes" id="UP001284601"/>
    </source>
</evidence>
<comment type="caution">
    <text evidence="6">The sequence shown here is derived from an EMBL/GenBank/DDBJ whole genome shotgun (WGS) entry which is preliminary data.</text>
</comment>
<evidence type="ECO:0000259" key="5">
    <source>
        <dbReference type="PROSITE" id="PS50977"/>
    </source>
</evidence>
<keyword evidence="2 4" id="KW-0238">DNA-binding</keyword>
<dbReference type="EMBL" id="JAWSTH010000116">
    <property type="protein sequence ID" value="MDW5598048.1"/>
    <property type="molecule type" value="Genomic_DNA"/>
</dbReference>
<dbReference type="CDD" id="cd00093">
    <property type="entry name" value="HTH_XRE"/>
    <property type="match status" value="1"/>
</dbReference>
<protein>
    <submittedName>
        <fullName evidence="6">TetR/AcrR family transcriptional regulator</fullName>
    </submittedName>
</protein>
<dbReference type="InterPro" id="IPR001647">
    <property type="entry name" value="HTH_TetR"/>
</dbReference>
<evidence type="ECO:0000256" key="4">
    <source>
        <dbReference type="PROSITE-ProRule" id="PRU00335"/>
    </source>
</evidence>
<dbReference type="Pfam" id="PF21943">
    <property type="entry name" value="TetR_C_46"/>
    <property type="match status" value="1"/>
</dbReference>
<feature type="DNA-binding region" description="H-T-H motif" evidence="4">
    <location>
        <begin position="37"/>
        <end position="56"/>
    </location>
</feature>
<dbReference type="Gene3D" id="1.10.357.10">
    <property type="entry name" value="Tetracycline Repressor, domain 2"/>
    <property type="match status" value="1"/>
</dbReference>
<dbReference type="InterPro" id="IPR050109">
    <property type="entry name" value="HTH-type_TetR-like_transc_reg"/>
</dbReference>
<keyword evidence="7" id="KW-1185">Reference proteome</keyword>
<dbReference type="PANTHER" id="PTHR30055">
    <property type="entry name" value="HTH-TYPE TRANSCRIPTIONAL REGULATOR RUTR"/>
    <property type="match status" value="1"/>
</dbReference>
<evidence type="ECO:0000256" key="3">
    <source>
        <dbReference type="ARBA" id="ARBA00023163"/>
    </source>
</evidence>